<comment type="caution">
    <text evidence="1">The sequence shown here is derived from an EMBL/GenBank/DDBJ whole genome shotgun (WGS) entry which is preliminary data.</text>
</comment>
<evidence type="ECO:0000313" key="2">
    <source>
        <dbReference type="Proteomes" id="UP000639338"/>
    </source>
</evidence>
<gene>
    <name evidence="1" type="ORF">HCN44_000964</name>
</gene>
<accession>A0A834XKB9</accession>
<proteinExistence type="predicted"/>
<dbReference type="EMBL" id="JACMRX010000005">
    <property type="protein sequence ID" value="KAF7988391.1"/>
    <property type="molecule type" value="Genomic_DNA"/>
</dbReference>
<keyword evidence="2" id="KW-1185">Reference proteome</keyword>
<sequence length="133" mass="15453">MNLIIHVKIDQFYRKNNQAEMNLEYEKRKLEALQESLDIYETYAKNIYDIASDAYYATKKASNVVRTCDPGVHVKDVTYQNFVRIQQGYIGPTNTDDPDDPFIEIVKNQYSTWVSVTNCTIPEHEVTVYSDVT</sequence>
<reference evidence="1 2" key="1">
    <citation type="submission" date="2020-08" db="EMBL/GenBank/DDBJ databases">
        <title>Aphidius gifuensis genome sequencing and assembly.</title>
        <authorList>
            <person name="Du Z."/>
        </authorList>
    </citation>
    <scope>NUCLEOTIDE SEQUENCE [LARGE SCALE GENOMIC DNA]</scope>
    <source>
        <strain evidence="1">YNYX2018</strain>
        <tissue evidence="1">Adults</tissue>
    </source>
</reference>
<dbReference type="Proteomes" id="UP000639338">
    <property type="component" value="Unassembled WGS sequence"/>
</dbReference>
<protein>
    <submittedName>
        <fullName evidence="1">Uncharacterized protein</fullName>
    </submittedName>
</protein>
<evidence type="ECO:0000313" key="1">
    <source>
        <dbReference type="EMBL" id="KAF7988391.1"/>
    </source>
</evidence>
<organism evidence="1 2">
    <name type="scientific">Aphidius gifuensis</name>
    <name type="common">Parasitoid wasp</name>
    <dbReference type="NCBI Taxonomy" id="684658"/>
    <lineage>
        <taxon>Eukaryota</taxon>
        <taxon>Metazoa</taxon>
        <taxon>Ecdysozoa</taxon>
        <taxon>Arthropoda</taxon>
        <taxon>Hexapoda</taxon>
        <taxon>Insecta</taxon>
        <taxon>Pterygota</taxon>
        <taxon>Neoptera</taxon>
        <taxon>Endopterygota</taxon>
        <taxon>Hymenoptera</taxon>
        <taxon>Apocrita</taxon>
        <taxon>Ichneumonoidea</taxon>
        <taxon>Braconidae</taxon>
        <taxon>Aphidiinae</taxon>
        <taxon>Aphidius</taxon>
    </lineage>
</organism>
<name>A0A834XKB9_APHGI</name>
<dbReference type="AlphaFoldDB" id="A0A834XKB9"/>